<name>A0AAE7NSG1_9BRAD</name>
<dbReference type="RefSeq" id="WP_027558882.1">
    <property type="nucleotide sequence ID" value="NZ_AXAD01000002.1"/>
</dbReference>
<reference evidence="1 2" key="1">
    <citation type="submission" date="2018-06" db="EMBL/GenBank/DDBJ databases">
        <title>Comparative genomics of Bradyrhizobium nodulating Arachidis hypogaea.</title>
        <authorList>
            <person name="Li Y."/>
        </authorList>
    </citation>
    <scope>NUCLEOTIDE SEQUENCE [LARGE SCALE GENOMIC DNA]</scope>
    <source>
        <strain evidence="1 2">CCBAU 051107</strain>
    </source>
</reference>
<protein>
    <submittedName>
        <fullName evidence="1">Uncharacterized protein</fullName>
    </submittedName>
</protein>
<dbReference type="Proteomes" id="UP000594015">
    <property type="component" value="Chromosome"/>
</dbReference>
<dbReference type="KEGG" id="barh:WN72_17450"/>
<evidence type="ECO:0000313" key="2">
    <source>
        <dbReference type="Proteomes" id="UP000594015"/>
    </source>
</evidence>
<organism evidence="1 2">
    <name type="scientific">Bradyrhizobium arachidis</name>
    <dbReference type="NCBI Taxonomy" id="858423"/>
    <lineage>
        <taxon>Bacteria</taxon>
        <taxon>Pseudomonadati</taxon>
        <taxon>Pseudomonadota</taxon>
        <taxon>Alphaproteobacteria</taxon>
        <taxon>Hyphomicrobiales</taxon>
        <taxon>Nitrobacteraceae</taxon>
        <taxon>Bradyrhizobium</taxon>
    </lineage>
</organism>
<dbReference type="AlphaFoldDB" id="A0AAE7NSG1"/>
<dbReference type="EMBL" id="CP030050">
    <property type="protein sequence ID" value="QOZ67894.1"/>
    <property type="molecule type" value="Genomic_DNA"/>
</dbReference>
<gene>
    <name evidence="1" type="ORF">WN72_17450</name>
</gene>
<proteinExistence type="predicted"/>
<evidence type="ECO:0000313" key="1">
    <source>
        <dbReference type="EMBL" id="QOZ67894.1"/>
    </source>
</evidence>
<sequence>MSTYVVRFMKDVFGHGREIEVCQGTLEVDACDENEAKERAKAKFCKDQALHHWSLHADRIQVKSADLPS</sequence>
<accession>A0AAE7NSG1</accession>